<name>A0A1B2M396_9GAMM</name>
<dbReference type="Proteomes" id="UP000093391">
    <property type="component" value="Chromosome"/>
</dbReference>
<dbReference type="STRING" id="1789224.BFG52_15800"/>
<sequence length="255" mass="28012">MKLLQKTMLLVCCSSSMAVLANDFSFDRPGTGFGTGITPVGRLAWEQSLPSVNYQQSTLEGDRQKNLTLNGDVLLRTGLASGLELQLGWDGPAWSQTKYRGQTHEKSGNGDVSIALKKAIDLNDDKMSMAVLARAQIATGNDEFSAHDDIYTVGSSLDYKFNDLVNTGISMYYEVQNSDWSVTAVPNINYKIAGKLSGFSEFVYRKQESQAYQYSLGQGLIYSLNDRAQLDASIAVQLNGDDRDYKAGLGFAYLF</sequence>
<gene>
    <name evidence="2" type="ORF">BFG52_15800</name>
</gene>
<protein>
    <recommendedName>
        <fullName evidence="4">Transporter</fullName>
    </recommendedName>
</protein>
<proteinExistence type="predicted"/>
<feature type="chain" id="PRO_5008540011" description="Transporter" evidence="1">
    <location>
        <begin position="22"/>
        <end position="255"/>
    </location>
</feature>
<evidence type="ECO:0000313" key="3">
    <source>
        <dbReference type="Proteomes" id="UP000093391"/>
    </source>
</evidence>
<dbReference type="AlphaFoldDB" id="A0A1B2M396"/>
<keyword evidence="1" id="KW-0732">Signal</keyword>
<evidence type="ECO:0000256" key="1">
    <source>
        <dbReference type="SAM" id="SignalP"/>
    </source>
</evidence>
<dbReference type="KEGG" id="ala:BFG52_15800"/>
<accession>A0A1B2M396</accession>
<dbReference type="RefSeq" id="WP_067558459.1">
    <property type="nucleotide sequence ID" value="NZ_CP016895.1"/>
</dbReference>
<organism evidence="2 3">
    <name type="scientific">Acinetobacter larvae</name>
    <dbReference type="NCBI Taxonomy" id="1789224"/>
    <lineage>
        <taxon>Bacteria</taxon>
        <taxon>Pseudomonadati</taxon>
        <taxon>Pseudomonadota</taxon>
        <taxon>Gammaproteobacteria</taxon>
        <taxon>Moraxellales</taxon>
        <taxon>Moraxellaceae</taxon>
        <taxon>Acinetobacter</taxon>
    </lineage>
</organism>
<dbReference type="EMBL" id="CP016895">
    <property type="protein sequence ID" value="AOA59668.1"/>
    <property type="molecule type" value="Genomic_DNA"/>
</dbReference>
<keyword evidence="3" id="KW-1185">Reference proteome</keyword>
<dbReference type="OrthoDB" id="6078166at2"/>
<evidence type="ECO:0008006" key="4">
    <source>
        <dbReference type="Google" id="ProtNLM"/>
    </source>
</evidence>
<reference evidence="2 3" key="1">
    <citation type="submission" date="2016-08" db="EMBL/GenBank/DDBJ databases">
        <authorList>
            <person name="Seilhamer J.J."/>
        </authorList>
    </citation>
    <scope>NUCLEOTIDE SEQUENCE [LARGE SCALE GENOMIC DNA]</scope>
    <source>
        <strain evidence="2 3">BRTC-1</strain>
    </source>
</reference>
<dbReference type="Pfam" id="PF13557">
    <property type="entry name" value="Phenol_MetA_deg"/>
    <property type="match status" value="1"/>
</dbReference>
<evidence type="ECO:0000313" key="2">
    <source>
        <dbReference type="EMBL" id="AOA59668.1"/>
    </source>
</evidence>
<feature type="signal peptide" evidence="1">
    <location>
        <begin position="1"/>
        <end position="21"/>
    </location>
</feature>
<dbReference type="InterPro" id="IPR025737">
    <property type="entry name" value="FApF"/>
</dbReference>